<dbReference type="GO" id="GO:0031625">
    <property type="term" value="F:ubiquitin protein ligase binding"/>
    <property type="evidence" value="ECO:0007669"/>
    <property type="project" value="TreeGrafter"/>
</dbReference>
<dbReference type="GO" id="GO:0031461">
    <property type="term" value="C:cullin-RING ubiquitin ligase complex"/>
    <property type="evidence" value="ECO:0007669"/>
    <property type="project" value="TreeGrafter"/>
</dbReference>
<dbReference type="GO" id="GO:0032436">
    <property type="term" value="P:positive regulation of proteasomal ubiquitin-dependent protein catabolic process"/>
    <property type="evidence" value="ECO:0007669"/>
    <property type="project" value="TreeGrafter"/>
</dbReference>
<protein>
    <submittedName>
        <fullName evidence="1">DET1</fullName>
    </submittedName>
</protein>
<dbReference type="EMBL" id="VIIS01001515">
    <property type="protein sequence ID" value="KAF0297064.1"/>
    <property type="molecule type" value="Genomic_DNA"/>
</dbReference>
<evidence type="ECO:0000313" key="1">
    <source>
        <dbReference type="EMBL" id="KAF0297064.1"/>
    </source>
</evidence>
<organism evidence="1 2">
    <name type="scientific">Amphibalanus amphitrite</name>
    <name type="common">Striped barnacle</name>
    <name type="synonym">Balanus amphitrite</name>
    <dbReference type="NCBI Taxonomy" id="1232801"/>
    <lineage>
        <taxon>Eukaryota</taxon>
        <taxon>Metazoa</taxon>
        <taxon>Ecdysozoa</taxon>
        <taxon>Arthropoda</taxon>
        <taxon>Crustacea</taxon>
        <taxon>Multicrustacea</taxon>
        <taxon>Cirripedia</taxon>
        <taxon>Thoracica</taxon>
        <taxon>Thoracicalcarea</taxon>
        <taxon>Balanomorpha</taxon>
        <taxon>Balanoidea</taxon>
        <taxon>Balanidae</taxon>
        <taxon>Amphibalaninae</taxon>
        <taxon>Amphibalanus</taxon>
    </lineage>
</organism>
<gene>
    <name evidence="1" type="primary">DET1</name>
    <name evidence="1" type="ORF">FJT64_005547</name>
</gene>
<dbReference type="OrthoDB" id="18339at2759"/>
<accession>A0A6A4VZN6</accession>
<name>A0A6A4VZN6_AMPAM</name>
<dbReference type="GO" id="GO:0016567">
    <property type="term" value="P:protein ubiquitination"/>
    <property type="evidence" value="ECO:0007669"/>
    <property type="project" value="TreeGrafter"/>
</dbReference>
<sequence length="551" mass="63078">MASDADFLRPRRLQPQNLPTKLFLREIGGQRPRRPYRCHRTFYLNVYPNFTVQAVEKPACTLRKFTPDGRHIIAISGDQQSVEVYRYNGASAAAALLAGRSGDLLANSDPQAETARRLLFASFFTLLRSVRVAPQGENLNRECSLFTDDGVHVIVGSAMVTDAHEQETAMSSSRTNEWVAPGARTPLENYSLLVVDIGRGELRDTIHFKRDKIFTSHNQGLYLYGDTLAVLSVQHQTIHIYNVTEGGSIIPIRTVGRFCFDDDELFYQSTAPTADIRPPGSEKFICGLKHRLLVFLYHRAVRISEQEGSPYELRRFYLYFNRFRSLRMWKMQLLDSHHLLIRYASEEVVTFRVEHNQQPSVFVVYNMDTSRVLAVYENTSQQLLYLYENFCDNFRNARLSVDSRYTCSPSNNIYARHVQARFRHTIESARHGSQLEATRRLLVQLPISGQSYSSSPYLDMQLFSYDEKWVSAMERPKPCGEQPIRFYARDSGLLRFRIRAGVSGRPQPPAGAASPQRLVAFIFHPTDPFAISVQRTNAEYVVNFHVRHAPS</sequence>
<comment type="caution">
    <text evidence="1">The sequence shown here is derived from an EMBL/GenBank/DDBJ whole genome shotgun (WGS) entry which is preliminary data.</text>
</comment>
<evidence type="ECO:0000313" key="2">
    <source>
        <dbReference type="Proteomes" id="UP000440578"/>
    </source>
</evidence>
<dbReference type="AlphaFoldDB" id="A0A6A4VZN6"/>
<dbReference type="GO" id="GO:0005634">
    <property type="term" value="C:nucleus"/>
    <property type="evidence" value="ECO:0007669"/>
    <property type="project" value="TreeGrafter"/>
</dbReference>
<dbReference type="Proteomes" id="UP000440578">
    <property type="component" value="Unassembled WGS sequence"/>
</dbReference>
<dbReference type="GO" id="GO:1990756">
    <property type="term" value="F:ubiquitin-like ligase-substrate adaptor activity"/>
    <property type="evidence" value="ECO:0007669"/>
    <property type="project" value="TreeGrafter"/>
</dbReference>
<proteinExistence type="predicted"/>
<reference evidence="1 2" key="1">
    <citation type="submission" date="2019-07" db="EMBL/GenBank/DDBJ databases">
        <title>Draft genome assembly of a fouling barnacle, Amphibalanus amphitrite (Darwin, 1854): The first reference genome for Thecostraca.</title>
        <authorList>
            <person name="Kim W."/>
        </authorList>
    </citation>
    <scope>NUCLEOTIDE SEQUENCE [LARGE SCALE GENOMIC DNA]</scope>
    <source>
        <strain evidence="1">SNU_AA5</strain>
        <tissue evidence="1">Soma without cirri and trophi</tissue>
    </source>
</reference>
<dbReference type="PANTHER" id="PTHR13374:SF3">
    <property type="entry name" value="DET1 HOMOLOG"/>
    <property type="match status" value="1"/>
</dbReference>
<dbReference type="SUPFAM" id="SSF82171">
    <property type="entry name" value="DPP6 N-terminal domain-like"/>
    <property type="match status" value="1"/>
</dbReference>
<keyword evidence="2" id="KW-1185">Reference proteome</keyword>
<dbReference type="PANTHER" id="PTHR13374">
    <property type="entry name" value="DET1 HOMOLOG DE-ETIOLATED-1 HOMOLOG"/>
    <property type="match status" value="1"/>
</dbReference>
<dbReference type="InterPro" id="IPR019138">
    <property type="entry name" value="De-etiolated_protein_1_Det1"/>
</dbReference>
<dbReference type="Pfam" id="PF09737">
    <property type="entry name" value="Det1"/>
    <property type="match status" value="1"/>
</dbReference>